<dbReference type="Proteomes" id="UP000095094">
    <property type="component" value="Unassembled WGS sequence"/>
</dbReference>
<dbReference type="RefSeq" id="WP_069663605.1">
    <property type="nucleotide sequence ID" value="NZ_JBHUJJ010000001.1"/>
</dbReference>
<dbReference type="OrthoDB" id="9786621at2"/>
<protein>
    <recommendedName>
        <fullName evidence="3">ClbS/DfsB family four-helix bundle protein</fullName>
    </recommendedName>
</protein>
<comment type="caution">
    <text evidence="1">The sequence shown here is derived from an EMBL/GenBank/DDBJ whole genome shotgun (WGS) entry which is preliminary data.</text>
</comment>
<dbReference type="PANTHER" id="PTHR40658:SF4">
    <property type="entry name" value="HYPOTHETICAL CYTOSOLIC PROTEIN"/>
    <property type="match status" value="1"/>
</dbReference>
<dbReference type="InterPro" id="IPR034660">
    <property type="entry name" value="DinB/YfiT-like"/>
</dbReference>
<dbReference type="Gene3D" id="1.20.120.450">
    <property type="entry name" value="dinb family like domain"/>
    <property type="match status" value="1"/>
</dbReference>
<dbReference type="PANTHER" id="PTHR40658">
    <property type="match status" value="1"/>
</dbReference>
<evidence type="ECO:0000313" key="1">
    <source>
        <dbReference type="EMBL" id="OEG12905.1"/>
    </source>
</evidence>
<dbReference type="EMBL" id="MIJY01000023">
    <property type="protein sequence ID" value="OEG12905.1"/>
    <property type="molecule type" value="Genomic_DNA"/>
</dbReference>
<dbReference type="Pfam" id="PF08020">
    <property type="entry name" value="DUF1706"/>
    <property type="match status" value="1"/>
</dbReference>
<dbReference type="PATRIC" id="fig|332950.4.peg.2492"/>
<dbReference type="AlphaFoldDB" id="A0A1E5GJZ0"/>
<evidence type="ECO:0008006" key="3">
    <source>
        <dbReference type="Google" id="ProtNLM"/>
    </source>
</evidence>
<dbReference type="InterPro" id="IPR012550">
    <property type="entry name" value="DUF1706"/>
</dbReference>
<reference evidence="2" key="1">
    <citation type="submission" date="2016-09" db="EMBL/GenBank/DDBJ databases">
        <authorList>
            <person name="Gulvik C.A."/>
        </authorList>
    </citation>
    <scope>NUCLEOTIDE SEQUENCE [LARGE SCALE GENOMIC DNA]</scope>
    <source>
        <strain evidence="2">LMG 8895</strain>
    </source>
</reference>
<keyword evidence="2" id="KW-1185">Reference proteome</keyword>
<proteinExistence type="predicted"/>
<dbReference type="PIRSF" id="PIRSF031551">
    <property type="entry name" value="DUF1706"/>
    <property type="match status" value="1"/>
</dbReference>
<evidence type="ECO:0000313" key="2">
    <source>
        <dbReference type="Proteomes" id="UP000095094"/>
    </source>
</evidence>
<name>A0A1E5GJZ0_9ENTE</name>
<gene>
    <name evidence="1" type="ORF">BCR25_05280</name>
</gene>
<organism evidence="1 2">
    <name type="scientific">Enterococcus termitis</name>
    <dbReference type="NCBI Taxonomy" id="332950"/>
    <lineage>
        <taxon>Bacteria</taxon>
        <taxon>Bacillati</taxon>
        <taxon>Bacillota</taxon>
        <taxon>Bacilli</taxon>
        <taxon>Lactobacillales</taxon>
        <taxon>Enterococcaceae</taxon>
        <taxon>Enterococcus</taxon>
    </lineage>
</organism>
<accession>A0A1E5GJZ0</accession>
<sequence length="181" mass="21395">MPRPTTKIDLITTADEQFSKLWQLIDSMDDQKQQTAFAFSEEFLQKRKEAHWLRDQNLRDVLIHLYEWHQLLLSWVISNQNGEEKSFLPAPYNWRSYGKMNEEFVKKHQNTSLDEAKQLLKKSHTDVLEMFETFTNEELFAKNTFTWTGTSTLGSYCVSATSSHYEWAIKKIKQHIKSLGK</sequence>